<dbReference type="CDD" id="cd00609">
    <property type="entry name" value="AAT_like"/>
    <property type="match status" value="1"/>
</dbReference>
<dbReference type="Gene3D" id="3.40.640.10">
    <property type="entry name" value="Type I PLP-dependent aspartate aminotransferase-like (Major domain)"/>
    <property type="match status" value="1"/>
</dbReference>
<dbReference type="GO" id="GO:0009074">
    <property type="term" value="P:aromatic amino acid family catabolic process"/>
    <property type="evidence" value="ECO:0007669"/>
    <property type="project" value="TreeGrafter"/>
</dbReference>
<feature type="domain" description="Aminotransferase class I/classII large" evidence="10">
    <location>
        <begin position="145"/>
        <end position="481"/>
    </location>
</feature>
<comment type="similarity">
    <text evidence="3">Belongs to the class-I pyridoxal-phosphate-dependent aminotransferase family.</text>
</comment>
<evidence type="ECO:0000256" key="1">
    <source>
        <dbReference type="ARBA" id="ARBA00001933"/>
    </source>
</evidence>
<comment type="cofactor">
    <cofactor evidence="1">
        <name>pyridoxal 5'-phosphate</name>
        <dbReference type="ChEBI" id="CHEBI:597326"/>
    </cofactor>
</comment>
<keyword evidence="4" id="KW-0963">Cytoplasm</keyword>
<keyword evidence="7" id="KW-0663">Pyridoxal phosphate</keyword>
<evidence type="ECO:0000256" key="8">
    <source>
        <dbReference type="ARBA" id="ARBA00051993"/>
    </source>
</evidence>
<reference evidence="11" key="1">
    <citation type="submission" date="2023-03" db="EMBL/GenBank/DDBJ databases">
        <title>Emydomyces testavorans Genome Sequence.</title>
        <authorList>
            <person name="Hoyer L."/>
        </authorList>
    </citation>
    <scope>NUCLEOTIDE SEQUENCE</scope>
    <source>
        <strain evidence="11">16-2883</strain>
    </source>
</reference>
<organism evidence="11 12">
    <name type="scientific">Emydomyces testavorans</name>
    <dbReference type="NCBI Taxonomy" id="2070801"/>
    <lineage>
        <taxon>Eukaryota</taxon>
        <taxon>Fungi</taxon>
        <taxon>Dikarya</taxon>
        <taxon>Ascomycota</taxon>
        <taxon>Pezizomycotina</taxon>
        <taxon>Eurotiomycetes</taxon>
        <taxon>Eurotiomycetidae</taxon>
        <taxon>Onygenales</taxon>
        <taxon>Nannizziopsiaceae</taxon>
        <taxon>Emydomyces</taxon>
    </lineage>
</organism>
<evidence type="ECO:0000313" key="12">
    <source>
        <dbReference type="Proteomes" id="UP001219355"/>
    </source>
</evidence>
<keyword evidence="6" id="KW-0808">Transferase</keyword>
<dbReference type="EMBL" id="CP120628">
    <property type="protein sequence ID" value="WEW58866.1"/>
    <property type="molecule type" value="Genomic_DNA"/>
</dbReference>
<evidence type="ECO:0000256" key="3">
    <source>
        <dbReference type="ARBA" id="ARBA00007441"/>
    </source>
</evidence>
<keyword evidence="5 11" id="KW-0032">Aminotransferase</keyword>
<proteinExistence type="inferred from homology"/>
<dbReference type="GO" id="GO:0047536">
    <property type="term" value="F:2-aminoadipate transaminase activity"/>
    <property type="evidence" value="ECO:0007669"/>
    <property type="project" value="TreeGrafter"/>
</dbReference>
<evidence type="ECO:0000256" key="5">
    <source>
        <dbReference type="ARBA" id="ARBA00022576"/>
    </source>
</evidence>
<dbReference type="Proteomes" id="UP001219355">
    <property type="component" value="Chromosome 2"/>
</dbReference>
<keyword evidence="12" id="KW-1185">Reference proteome</keyword>
<comment type="catalytic activity">
    <reaction evidence="8">
        <text>an aromatic L-alpha-amino acid + 2-oxoglutarate = an aromatic oxo-acid + L-glutamate</text>
        <dbReference type="Rhea" id="RHEA:17533"/>
        <dbReference type="ChEBI" id="CHEBI:16810"/>
        <dbReference type="ChEBI" id="CHEBI:29985"/>
        <dbReference type="ChEBI" id="CHEBI:73309"/>
        <dbReference type="ChEBI" id="CHEBI:84824"/>
        <dbReference type="EC" id="2.6.1.57"/>
    </reaction>
</comment>
<evidence type="ECO:0000256" key="9">
    <source>
        <dbReference type="ARBA" id="ARBA00067014"/>
    </source>
</evidence>
<dbReference type="EC" id="2.6.1.57" evidence="9"/>
<dbReference type="PANTHER" id="PTHR42790:SF21">
    <property type="entry name" value="AROMATIC_AMINOADIPATE AMINOTRANSFERASE 1"/>
    <property type="match status" value="1"/>
</dbReference>
<evidence type="ECO:0000256" key="4">
    <source>
        <dbReference type="ARBA" id="ARBA00022490"/>
    </source>
</evidence>
<protein>
    <recommendedName>
        <fullName evidence="9">aromatic-amino-acid transaminase</fullName>
        <ecNumber evidence="9">2.6.1.57</ecNumber>
    </recommendedName>
</protein>
<evidence type="ECO:0000259" key="10">
    <source>
        <dbReference type="Pfam" id="PF00155"/>
    </source>
</evidence>
<dbReference type="InterPro" id="IPR050859">
    <property type="entry name" value="Class-I_PLP-dep_aminotransf"/>
</dbReference>
<evidence type="ECO:0000256" key="7">
    <source>
        <dbReference type="ARBA" id="ARBA00022898"/>
    </source>
</evidence>
<dbReference type="FunFam" id="3.40.640.10:FF:000074">
    <property type="entry name" value="Aromatic amino acid aminotransferase"/>
    <property type="match status" value="1"/>
</dbReference>
<dbReference type="GO" id="GO:0006571">
    <property type="term" value="P:tyrosine biosynthetic process"/>
    <property type="evidence" value="ECO:0007669"/>
    <property type="project" value="TreeGrafter"/>
</dbReference>
<dbReference type="GO" id="GO:0030170">
    <property type="term" value="F:pyridoxal phosphate binding"/>
    <property type="evidence" value="ECO:0007669"/>
    <property type="project" value="InterPro"/>
</dbReference>
<dbReference type="SUPFAM" id="SSF53383">
    <property type="entry name" value="PLP-dependent transferases"/>
    <property type="match status" value="1"/>
</dbReference>
<dbReference type="InterPro" id="IPR015421">
    <property type="entry name" value="PyrdxlP-dep_Trfase_major"/>
</dbReference>
<dbReference type="AlphaFoldDB" id="A0AAF0DK15"/>
<comment type="subcellular location">
    <subcellularLocation>
        <location evidence="2">Cytoplasm</location>
    </subcellularLocation>
</comment>
<sequence>MSPHAEQEDAISMTVAEVTGEVPEPLTVAGVPAQRTKSLMPTGVAASCDRLISLGGGLPSSNYFPFDEISIKVPVPPNFSEKATHEAGQIITAGKHDIQEGKSQYDLEVSLNYGLAIGSPQLLRFVTEHTEIVHNPPYSDWRCSLTAGSTAAWEMILRLFCERGDYILTEEYTFSSAMETALPQGLHIAPIKMDEQGLLPSSLDEVLSNWDPSTRGARKPFLLYTVPSGQNPTGATQDAERRKEVYKIAQKHDIIIVEDEPYYFLQMQPYRGAKTPQDPPPANYSEFLKALIPSFLSLDVDGRVVRFESFSKVLSPGSRVGWLVAPEQIVERFLRNAETSTQNPSGMSQIILYKLLDEAWGHENYLQWLIHLRMEYTNRRNIMLEACEKYLPTSVASWYPPAAGMFHWIKVDWKKHPLVRAGNSYDSIEEAIFHAAVNAGVLVSRGSWFSADHSTEPKDMFFRTTFAAAPADKIQQAIKRFGDTLREQFELQ</sequence>
<dbReference type="GO" id="GO:0005737">
    <property type="term" value="C:cytoplasm"/>
    <property type="evidence" value="ECO:0007669"/>
    <property type="project" value="UniProtKB-SubCell"/>
</dbReference>
<evidence type="ECO:0000256" key="2">
    <source>
        <dbReference type="ARBA" id="ARBA00004496"/>
    </source>
</evidence>
<gene>
    <name evidence="11" type="primary">ARO8</name>
    <name evidence="11" type="ORF">PRK78_004334</name>
</gene>
<dbReference type="PANTHER" id="PTHR42790">
    <property type="entry name" value="AMINOTRANSFERASE"/>
    <property type="match status" value="1"/>
</dbReference>
<evidence type="ECO:0000313" key="11">
    <source>
        <dbReference type="EMBL" id="WEW58866.1"/>
    </source>
</evidence>
<dbReference type="GO" id="GO:0019878">
    <property type="term" value="P:lysine biosynthetic process via aminoadipic acid"/>
    <property type="evidence" value="ECO:0007669"/>
    <property type="project" value="TreeGrafter"/>
</dbReference>
<dbReference type="GO" id="GO:0008793">
    <property type="term" value="F:aromatic-amino-acid transaminase activity"/>
    <property type="evidence" value="ECO:0007669"/>
    <property type="project" value="TreeGrafter"/>
</dbReference>
<accession>A0AAF0DK15</accession>
<dbReference type="Pfam" id="PF00155">
    <property type="entry name" value="Aminotran_1_2"/>
    <property type="match status" value="1"/>
</dbReference>
<dbReference type="InterPro" id="IPR015424">
    <property type="entry name" value="PyrdxlP-dep_Trfase"/>
</dbReference>
<evidence type="ECO:0000256" key="6">
    <source>
        <dbReference type="ARBA" id="ARBA00022679"/>
    </source>
</evidence>
<name>A0AAF0DK15_9EURO</name>
<dbReference type="InterPro" id="IPR004839">
    <property type="entry name" value="Aminotransferase_I/II_large"/>
</dbReference>